<dbReference type="AlphaFoldDB" id="A0A6B0U7B1"/>
<accession>A0A6B0U7B1</accession>
<reference evidence="1" key="1">
    <citation type="submission" date="2019-12" db="EMBL/GenBank/DDBJ databases">
        <title>An insight into the sialome of adult female Ixodes ricinus ticks feeding for 6 days.</title>
        <authorList>
            <person name="Perner J."/>
            <person name="Ribeiro J.M.C."/>
        </authorList>
    </citation>
    <scope>NUCLEOTIDE SEQUENCE</scope>
    <source>
        <strain evidence="1">Semi-engorged</strain>
        <tissue evidence="1">Salivary glands</tissue>
    </source>
</reference>
<name>A0A6B0U7B1_IXORI</name>
<proteinExistence type="predicted"/>
<dbReference type="EMBL" id="GIFC01006389">
    <property type="protein sequence ID" value="MXU88472.1"/>
    <property type="molecule type" value="Transcribed_RNA"/>
</dbReference>
<evidence type="ECO:0000313" key="1">
    <source>
        <dbReference type="EMBL" id="MXU88472.1"/>
    </source>
</evidence>
<protein>
    <submittedName>
        <fullName evidence="1">Putative secreted protein</fullName>
    </submittedName>
</protein>
<organism evidence="1">
    <name type="scientific">Ixodes ricinus</name>
    <name type="common">Common tick</name>
    <name type="synonym">Acarus ricinus</name>
    <dbReference type="NCBI Taxonomy" id="34613"/>
    <lineage>
        <taxon>Eukaryota</taxon>
        <taxon>Metazoa</taxon>
        <taxon>Ecdysozoa</taxon>
        <taxon>Arthropoda</taxon>
        <taxon>Chelicerata</taxon>
        <taxon>Arachnida</taxon>
        <taxon>Acari</taxon>
        <taxon>Parasitiformes</taxon>
        <taxon>Ixodida</taxon>
        <taxon>Ixodoidea</taxon>
        <taxon>Ixodidae</taxon>
        <taxon>Ixodinae</taxon>
        <taxon>Ixodes</taxon>
    </lineage>
</organism>
<sequence>MISTRARRWGKMAQPMRMAICWTILMPVWRACHDFLLRQTALRNGSRAGMPSAEATTAKARAVVLRTYSSMLSMSGRMVEIMVARPAALARLEMISRPSTRA</sequence>